<name>A0A409W9Q5_PSICY</name>
<keyword evidence="2" id="KW-1185">Reference proteome</keyword>
<dbReference type="Proteomes" id="UP000283269">
    <property type="component" value="Unassembled WGS sequence"/>
</dbReference>
<comment type="caution">
    <text evidence="1">The sequence shown here is derived from an EMBL/GenBank/DDBJ whole genome shotgun (WGS) entry which is preliminary data.</text>
</comment>
<dbReference type="AlphaFoldDB" id="A0A409W9Q5"/>
<sequence length="64" mass="6858">MSEDDEPHPPTACGHTSTIKDIPASCLAIILAWICVAPNDMCNNNGSPPHPPSAANNFTLLKMW</sequence>
<proteinExistence type="predicted"/>
<accession>A0A409W9Q5</accession>
<dbReference type="InParanoid" id="A0A409W9Q5"/>
<gene>
    <name evidence="1" type="ORF">CVT25_001365</name>
</gene>
<evidence type="ECO:0000313" key="2">
    <source>
        <dbReference type="Proteomes" id="UP000283269"/>
    </source>
</evidence>
<dbReference type="EMBL" id="NHYD01003634">
    <property type="protein sequence ID" value="PPQ75243.1"/>
    <property type="molecule type" value="Genomic_DNA"/>
</dbReference>
<evidence type="ECO:0000313" key="1">
    <source>
        <dbReference type="EMBL" id="PPQ75243.1"/>
    </source>
</evidence>
<reference evidence="1 2" key="1">
    <citation type="journal article" date="2018" name="Evol. Lett.">
        <title>Horizontal gene cluster transfer increased hallucinogenic mushroom diversity.</title>
        <authorList>
            <person name="Reynolds H.T."/>
            <person name="Vijayakumar V."/>
            <person name="Gluck-Thaler E."/>
            <person name="Korotkin H.B."/>
            <person name="Matheny P.B."/>
            <person name="Slot J.C."/>
        </authorList>
    </citation>
    <scope>NUCLEOTIDE SEQUENCE [LARGE SCALE GENOMIC DNA]</scope>
    <source>
        <strain evidence="1 2">2631</strain>
    </source>
</reference>
<protein>
    <submittedName>
        <fullName evidence="1">Uncharacterized protein</fullName>
    </submittedName>
</protein>
<organism evidence="1 2">
    <name type="scientific">Psilocybe cyanescens</name>
    <dbReference type="NCBI Taxonomy" id="93625"/>
    <lineage>
        <taxon>Eukaryota</taxon>
        <taxon>Fungi</taxon>
        <taxon>Dikarya</taxon>
        <taxon>Basidiomycota</taxon>
        <taxon>Agaricomycotina</taxon>
        <taxon>Agaricomycetes</taxon>
        <taxon>Agaricomycetidae</taxon>
        <taxon>Agaricales</taxon>
        <taxon>Agaricineae</taxon>
        <taxon>Strophariaceae</taxon>
        <taxon>Psilocybe</taxon>
    </lineage>
</organism>